<dbReference type="Pfam" id="PF00505">
    <property type="entry name" value="HMG_box"/>
    <property type="match status" value="1"/>
</dbReference>
<keyword evidence="5" id="KW-1185">Reference proteome</keyword>
<feature type="domain" description="HMG box" evidence="3">
    <location>
        <begin position="33"/>
        <end position="102"/>
    </location>
</feature>
<dbReference type="EMBL" id="JXJN01029878">
    <property type="status" value="NOT_ANNOTATED_CDS"/>
    <property type="molecule type" value="Genomic_DNA"/>
</dbReference>
<dbReference type="GO" id="GO:0005634">
    <property type="term" value="C:nucleus"/>
    <property type="evidence" value="ECO:0007669"/>
    <property type="project" value="UniProtKB-UniRule"/>
</dbReference>
<protein>
    <recommendedName>
        <fullName evidence="3">HMG box domain-containing protein</fullName>
    </recommendedName>
</protein>
<dbReference type="PROSITE" id="PS50118">
    <property type="entry name" value="HMG_BOX_2"/>
    <property type="match status" value="1"/>
</dbReference>
<evidence type="ECO:0000256" key="2">
    <source>
        <dbReference type="SAM" id="MobiDB-lite"/>
    </source>
</evidence>
<evidence type="ECO:0000256" key="1">
    <source>
        <dbReference type="PROSITE-ProRule" id="PRU00267"/>
    </source>
</evidence>
<keyword evidence="1" id="KW-0539">Nucleus</keyword>
<dbReference type="Proteomes" id="UP000092460">
    <property type="component" value="Unassembled WGS sequence"/>
</dbReference>
<organism evidence="4 5">
    <name type="scientific">Glossina palpalis gambiensis</name>
    <dbReference type="NCBI Taxonomy" id="67801"/>
    <lineage>
        <taxon>Eukaryota</taxon>
        <taxon>Metazoa</taxon>
        <taxon>Ecdysozoa</taxon>
        <taxon>Arthropoda</taxon>
        <taxon>Hexapoda</taxon>
        <taxon>Insecta</taxon>
        <taxon>Pterygota</taxon>
        <taxon>Neoptera</taxon>
        <taxon>Endopterygota</taxon>
        <taxon>Diptera</taxon>
        <taxon>Brachycera</taxon>
        <taxon>Muscomorpha</taxon>
        <taxon>Hippoboscoidea</taxon>
        <taxon>Glossinidae</taxon>
        <taxon>Glossina</taxon>
    </lineage>
</organism>
<evidence type="ECO:0000259" key="3">
    <source>
        <dbReference type="PROSITE" id="PS50118"/>
    </source>
</evidence>
<dbReference type="InterPro" id="IPR036910">
    <property type="entry name" value="HMG_box_dom_sf"/>
</dbReference>
<name>A0A1B0C7Q1_9MUSC</name>
<accession>A0A1B0C7Q1</accession>
<evidence type="ECO:0000313" key="5">
    <source>
        <dbReference type="Proteomes" id="UP000092460"/>
    </source>
</evidence>
<dbReference type="VEuPathDB" id="VectorBase:GPPI051535"/>
<feature type="region of interest" description="Disordered" evidence="2">
    <location>
        <begin position="1"/>
        <end position="22"/>
    </location>
</feature>
<reference evidence="5" key="1">
    <citation type="submission" date="2015-01" db="EMBL/GenBank/DDBJ databases">
        <authorList>
            <person name="Aksoy S."/>
            <person name="Warren W."/>
            <person name="Wilson R.K."/>
        </authorList>
    </citation>
    <scope>NUCLEOTIDE SEQUENCE [LARGE SCALE GENOMIC DNA]</scope>
    <source>
        <strain evidence="5">IAEA</strain>
    </source>
</reference>
<sequence length="115" mass="13189">MAENKSAFDSNSADENDIQPAETSSCGDYIYKESTAPSAFFVFLYEFREILKLDGVDKVYQVDVSKTASRRWRKMSECQKQPYMLWALKNRDMMKAKKGKNDIQPAETSSCGDYI</sequence>
<dbReference type="Gene3D" id="1.10.30.10">
    <property type="entry name" value="High mobility group box domain"/>
    <property type="match status" value="1"/>
</dbReference>
<keyword evidence="1" id="KW-0238">DNA-binding</keyword>
<dbReference type="SMART" id="SM00398">
    <property type="entry name" value="HMG"/>
    <property type="match status" value="1"/>
</dbReference>
<dbReference type="InterPro" id="IPR009071">
    <property type="entry name" value="HMG_box_dom"/>
</dbReference>
<dbReference type="AlphaFoldDB" id="A0A1B0C7Q1"/>
<proteinExistence type="predicted"/>
<dbReference type="SUPFAM" id="SSF47095">
    <property type="entry name" value="HMG-box"/>
    <property type="match status" value="1"/>
</dbReference>
<dbReference type="EnsemblMetazoa" id="GPPI051535-RA">
    <property type="protein sequence ID" value="GPPI051535-PA"/>
    <property type="gene ID" value="GPPI051535"/>
</dbReference>
<evidence type="ECO:0000313" key="4">
    <source>
        <dbReference type="EnsemblMetazoa" id="GPPI051535-PA"/>
    </source>
</evidence>
<dbReference type="GO" id="GO:0003677">
    <property type="term" value="F:DNA binding"/>
    <property type="evidence" value="ECO:0007669"/>
    <property type="project" value="UniProtKB-UniRule"/>
</dbReference>
<reference evidence="4" key="2">
    <citation type="submission" date="2020-05" db="UniProtKB">
        <authorList>
            <consortium name="EnsemblMetazoa"/>
        </authorList>
    </citation>
    <scope>IDENTIFICATION</scope>
    <source>
        <strain evidence="4">IAEA</strain>
    </source>
</reference>
<feature type="DNA-binding region" description="HMG box" evidence="1">
    <location>
        <begin position="33"/>
        <end position="102"/>
    </location>
</feature>